<evidence type="ECO:0000256" key="2">
    <source>
        <dbReference type="SAM" id="MobiDB-lite"/>
    </source>
</evidence>
<protein>
    <recommendedName>
        <fullName evidence="3">NAD(P)-binding domain-containing protein</fullName>
    </recommendedName>
</protein>
<feature type="compositionally biased region" description="Basic residues" evidence="2">
    <location>
        <begin position="313"/>
        <end position="337"/>
    </location>
</feature>
<dbReference type="AlphaFoldDB" id="A0A2T8JBZ0"/>
<dbReference type="Pfam" id="PF16363">
    <property type="entry name" value="GDP_Man_Dehyd"/>
    <property type="match status" value="1"/>
</dbReference>
<evidence type="ECO:0000259" key="3">
    <source>
        <dbReference type="Pfam" id="PF16363"/>
    </source>
</evidence>
<dbReference type="InterPro" id="IPR016040">
    <property type="entry name" value="NAD(P)-bd_dom"/>
</dbReference>
<dbReference type="PANTHER" id="PTHR10366:SF738">
    <property type="entry name" value="NAD-DEPENDENT EPIMERASE_DEHYDRATASE DOMAIN-CONTAINING PROTEIN"/>
    <property type="match status" value="1"/>
</dbReference>
<dbReference type="GO" id="GO:0016616">
    <property type="term" value="F:oxidoreductase activity, acting on the CH-OH group of donors, NAD or NADP as acceptor"/>
    <property type="evidence" value="ECO:0007669"/>
    <property type="project" value="TreeGrafter"/>
</dbReference>
<gene>
    <name evidence="4" type="ORF">PAHAL_4G064700</name>
</gene>
<dbReference type="Proteomes" id="UP000243499">
    <property type="component" value="Chromosome 4"/>
</dbReference>
<feature type="domain" description="NAD(P)-binding" evidence="3">
    <location>
        <begin position="15"/>
        <end position="44"/>
    </location>
</feature>
<reference evidence="4" key="1">
    <citation type="submission" date="2018-04" db="EMBL/GenBank/DDBJ databases">
        <title>WGS assembly of Panicum hallii.</title>
        <authorList>
            <person name="Lovell J."/>
            <person name="Jenkins J."/>
            <person name="Lowry D."/>
            <person name="Mamidi S."/>
            <person name="Sreedasyam A."/>
            <person name="Weng X."/>
            <person name="Barry K."/>
            <person name="Bonette J."/>
            <person name="Campitelli B."/>
            <person name="Daum C."/>
            <person name="Gordon S."/>
            <person name="Gould B."/>
            <person name="Lipzen A."/>
            <person name="Macqueen A."/>
            <person name="Palacio-Mejia J."/>
            <person name="Plott C."/>
            <person name="Shakirov E."/>
            <person name="Shu S."/>
            <person name="Yoshinaga Y."/>
            <person name="Zane M."/>
            <person name="Rokhsar D."/>
            <person name="Grimwood J."/>
            <person name="Schmutz J."/>
            <person name="Juenger T."/>
        </authorList>
    </citation>
    <scope>NUCLEOTIDE SEQUENCE [LARGE SCALE GENOMIC DNA]</scope>
    <source>
        <strain evidence="4">FIL2</strain>
    </source>
</reference>
<evidence type="ECO:0000313" key="4">
    <source>
        <dbReference type="EMBL" id="PVH47442.1"/>
    </source>
</evidence>
<feature type="compositionally biased region" description="Low complexity" evidence="2">
    <location>
        <begin position="369"/>
        <end position="379"/>
    </location>
</feature>
<feature type="region of interest" description="Disordered" evidence="2">
    <location>
        <begin position="310"/>
        <end position="393"/>
    </location>
</feature>
<dbReference type="Gene3D" id="3.40.50.720">
    <property type="entry name" value="NAD(P)-binding Rossmann-like Domain"/>
    <property type="match status" value="2"/>
</dbReference>
<dbReference type="InterPro" id="IPR050425">
    <property type="entry name" value="NAD(P)_dehydrat-like"/>
</dbReference>
<accession>A0A2T8JBZ0</accession>
<name>A0A2T8JBZ0_9POAL</name>
<dbReference type="EMBL" id="CM008049">
    <property type="protein sequence ID" value="PVH47442.1"/>
    <property type="molecule type" value="Genomic_DNA"/>
</dbReference>
<proteinExistence type="predicted"/>
<dbReference type="SUPFAM" id="SSF51735">
    <property type="entry name" value="NAD(P)-binding Rossmann-fold domains"/>
    <property type="match status" value="1"/>
</dbReference>
<feature type="region of interest" description="Disordered" evidence="2">
    <location>
        <begin position="252"/>
        <end position="285"/>
    </location>
</feature>
<evidence type="ECO:0000256" key="1">
    <source>
        <dbReference type="ARBA" id="ARBA00023002"/>
    </source>
</evidence>
<keyword evidence="1" id="KW-0560">Oxidoreductase</keyword>
<dbReference type="Gramene" id="PVH47442">
    <property type="protein sequence ID" value="PVH47442"/>
    <property type="gene ID" value="PAHAL_4G064700"/>
</dbReference>
<sequence length="445" mass="48153">MAEEGKSSSGVRVCVTGGAGFIGSWLVKKLLERGYTVHATLRDTGARGVLLRLMAPRSDPPRRVGESAKKLKERRLVADRLLCVVARFRYLIPIRLVAAGDEEKAGLLRRLVPAAAERLRLFEADLFDAATFAPAIAGCRFVFLVATPYGLEAASSKYKTTAEAAVAAARVILRQCEESQTVKRVIHTASIASASPLKEGGAGAGYKDFISESCWTPLNVDYPLRSAHFDVSSEGVHTVEAAVGAGAPELQCRRAPGVRGGDPAPGPRRGRHGPRPRPGDAGARRVAGVPERALLRVPAPAAEAARLAAAGARGRRLRRAHLLRGPTLRRRPVPLRRRLPDHPQRRRPLRQQVPQSRRPQRDGGGGEGAACRGQAGRAGLQVQVRHGGDPRRQRCLRGEVGFSRRGQAQRAERVKKQEGSCVLGFEFFKCFARSKLPLNLANLNS</sequence>
<dbReference type="InterPro" id="IPR036291">
    <property type="entry name" value="NAD(P)-bd_dom_sf"/>
</dbReference>
<organism evidence="4">
    <name type="scientific">Panicum hallii</name>
    <dbReference type="NCBI Taxonomy" id="206008"/>
    <lineage>
        <taxon>Eukaryota</taxon>
        <taxon>Viridiplantae</taxon>
        <taxon>Streptophyta</taxon>
        <taxon>Embryophyta</taxon>
        <taxon>Tracheophyta</taxon>
        <taxon>Spermatophyta</taxon>
        <taxon>Magnoliopsida</taxon>
        <taxon>Liliopsida</taxon>
        <taxon>Poales</taxon>
        <taxon>Poaceae</taxon>
        <taxon>PACMAD clade</taxon>
        <taxon>Panicoideae</taxon>
        <taxon>Panicodae</taxon>
        <taxon>Paniceae</taxon>
        <taxon>Panicinae</taxon>
        <taxon>Panicum</taxon>
        <taxon>Panicum sect. Panicum</taxon>
    </lineage>
</organism>
<dbReference type="PANTHER" id="PTHR10366">
    <property type="entry name" value="NAD DEPENDENT EPIMERASE/DEHYDRATASE"/>
    <property type="match status" value="1"/>
</dbReference>